<dbReference type="GO" id="GO:0006400">
    <property type="term" value="P:tRNA modification"/>
    <property type="evidence" value="ECO:0007669"/>
    <property type="project" value="UniProtKB-UniRule"/>
</dbReference>
<accession>A0A810QFM0</accession>
<dbReference type="Pfam" id="PF05636">
    <property type="entry name" value="HIGH_NTase1"/>
    <property type="match status" value="1"/>
</dbReference>
<dbReference type="HAMAP" id="MF_01539">
    <property type="entry name" value="TmcAL"/>
    <property type="match status" value="1"/>
</dbReference>
<keyword evidence="4" id="KW-1185">Reference proteome</keyword>
<dbReference type="GO" id="GO:0016879">
    <property type="term" value="F:ligase activity, forming carbon-nitrogen bonds"/>
    <property type="evidence" value="ECO:0007669"/>
    <property type="project" value="UniProtKB-UniRule"/>
</dbReference>
<dbReference type="RefSeq" id="WP_213542635.1">
    <property type="nucleotide sequence ID" value="NZ_AP023420.1"/>
</dbReference>
<keyword evidence="2" id="KW-0694">RNA-binding</keyword>
<reference evidence="3" key="1">
    <citation type="submission" date="2020-09" db="EMBL/GenBank/DDBJ databases">
        <title>New species isolated from human feces.</title>
        <authorList>
            <person name="Kitahara M."/>
            <person name="Shigeno Y."/>
            <person name="Shime M."/>
            <person name="Matsumoto Y."/>
            <person name="Nakamura S."/>
            <person name="Motooka D."/>
            <person name="Fukuoka S."/>
            <person name="Nishikawa H."/>
            <person name="Benno Y."/>
        </authorList>
    </citation>
    <scope>NUCLEOTIDE SEQUENCE</scope>
    <source>
        <strain evidence="3">MM59</strain>
    </source>
</reference>
<dbReference type="EC" id="6.3.4.-" evidence="2"/>
<proteinExistence type="inferred from homology"/>
<gene>
    <name evidence="2" type="primary">tmcAL</name>
    <name evidence="3" type="ORF">MM59RIKEN_06420</name>
</gene>
<feature type="binding site" evidence="2">
    <location>
        <begin position="2"/>
        <end position="15"/>
    </location>
    <ligand>
        <name>ATP</name>
        <dbReference type="ChEBI" id="CHEBI:30616"/>
    </ligand>
</feature>
<dbReference type="PANTHER" id="PTHR37825">
    <property type="entry name" value="TRNA(MET) CYTIDINE ACETATE LIGASE"/>
    <property type="match status" value="1"/>
</dbReference>
<comment type="subcellular location">
    <subcellularLocation>
        <location evidence="2">Cytoplasm</location>
    </subcellularLocation>
</comment>
<protein>
    <recommendedName>
        <fullName evidence="2">tRNA(Met) cytidine acetate ligase</fullName>
        <ecNumber evidence="2">6.3.4.-</ecNumber>
    </recommendedName>
</protein>
<feature type="binding site" evidence="2">
    <location>
        <position position="182"/>
    </location>
    <ligand>
        <name>ATP</name>
        <dbReference type="ChEBI" id="CHEBI:30616"/>
    </ligand>
</feature>
<dbReference type="PANTHER" id="PTHR37825:SF1">
    <property type="entry name" value="TRNA(MET) CYTIDINE ACETATE LIGASE"/>
    <property type="match status" value="1"/>
</dbReference>
<keyword evidence="2" id="KW-0067">ATP-binding</keyword>
<keyword evidence="2" id="KW-0820">tRNA-binding</keyword>
<dbReference type="KEGG" id="pfaa:MM59RIKEN_06420"/>
<dbReference type="AlphaFoldDB" id="A0A810QFM0"/>
<dbReference type="Proteomes" id="UP000679848">
    <property type="component" value="Chromosome"/>
</dbReference>
<evidence type="ECO:0000313" key="3">
    <source>
        <dbReference type="EMBL" id="BCK83323.1"/>
    </source>
</evidence>
<evidence type="ECO:0000256" key="1">
    <source>
        <dbReference type="ARBA" id="ARBA00022694"/>
    </source>
</evidence>
<dbReference type="EMBL" id="AP023420">
    <property type="protein sequence ID" value="BCK83323.1"/>
    <property type="molecule type" value="Genomic_DNA"/>
</dbReference>
<feature type="binding site" evidence="2">
    <location>
        <position position="98"/>
    </location>
    <ligand>
        <name>ATP</name>
        <dbReference type="ChEBI" id="CHEBI:30616"/>
    </ligand>
</feature>
<sequence>MIIEYNPMHTGHLHLLRQTRAALGADTAVIGVMSGNFVQRGDFALLGRQARARAAVESGLDLVLELPLPWAISSAEGFADGAVEILESTGLVTYLAFGSECADIPALMETAACLRSECYRGHLRRFLDQGLPFAVCRQMAAETILGAQRAALLKSPNNNLGVEYCKALLARRSGIRPLAVLRTGDAHDCETPQGEHPSASAIRALLRAGESARALDLMTPAMARAYREEEAAGRAPIFSEVCERAVLARLRSMEETDFAALDSGREGLGNRLYRASRSAATLLELLEAAKTKRYAYARLRRLVLWAYLGLTPSDVPERVPYLRVLAANAAGRGLLARMRRTAAVPVLTKPADVRCLSGHAQALFHLEVRAADLYTLAYPDLAAAKGGSAWREGPVIL</sequence>
<dbReference type="SUPFAM" id="SSF52374">
    <property type="entry name" value="Nucleotidylyl transferase"/>
    <property type="match status" value="1"/>
</dbReference>
<keyword evidence="2" id="KW-0436">Ligase</keyword>
<dbReference type="GO" id="GO:0005524">
    <property type="term" value="F:ATP binding"/>
    <property type="evidence" value="ECO:0007669"/>
    <property type="project" value="UniProtKB-KW"/>
</dbReference>
<keyword evidence="1 2" id="KW-0819">tRNA processing</keyword>
<comment type="catalytic activity">
    <reaction evidence="2">
        <text>cytidine(34) in elongator tRNA(Met) + acetate + ATP = N(4)-acetylcytidine(34) in elongator tRNA(Met) + AMP + diphosphate</text>
        <dbReference type="Rhea" id="RHEA:58144"/>
        <dbReference type="Rhea" id="RHEA-COMP:10693"/>
        <dbReference type="Rhea" id="RHEA-COMP:10694"/>
        <dbReference type="ChEBI" id="CHEBI:30089"/>
        <dbReference type="ChEBI" id="CHEBI:30616"/>
        <dbReference type="ChEBI" id="CHEBI:33019"/>
        <dbReference type="ChEBI" id="CHEBI:74900"/>
        <dbReference type="ChEBI" id="CHEBI:82748"/>
        <dbReference type="ChEBI" id="CHEBI:456215"/>
    </reaction>
</comment>
<dbReference type="GO" id="GO:0000049">
    <property type="term" value="F:tRNA binding"/>
    <property type="evidence" value="ECO:0007669"/>
    <property type="project" value="UniProtKB-KW"/>
</dbReference>
<evidence type="ECO:0000313" key="4">
    <source>
        <dbReference type="Proteomes" id="UP000679848"/>
    </source>
</evidence>
<feature type="binding site" evidence="2">
    <location>
        <position position="157"/>
    </location>
    <ligand>
        <name>ATP</name>
        <dbReference type="ChEBI" id="CHEBI:30616"/>
    </ligand>
</feature>
<keyword evidence="2" id="KW-0547">Nucleotide-binding</keyword>
<name>A0A810QFM0_9FIRM</name>
<evidence type="ECO:0000256" key="2">
    <source>
        <dbReference type="HAMAP-Rule" id="MF_01539"/>
    </source>
</evidence>
<dbReference type="Gene3D" id="3.40.50.620">
    <property type="entry name" value="HUPs"/>
    <property type="match status" value="1"/>
</dbReference>
<organism evidence="3 4">
    <name type="scientific">Pusillibacter faecalis</name>
    <dbReference type="NCBI Taxonomy" id="2714358"/>
    <lineage>
        <taxon>Bacteria</taxon>
        <taxon>Bacillati</taxon>
        <taxon>Bacillota</taxon>
        <taxon>Clostridia</taxon>
        <taxon>Eubacteriales</taxon>
        <taxon>Oscillospiraceae</taxon>
        <taxon>Pusillibacter</taxon>
    </lineage>
</organism>
<dbReference type="InterPro" id="IPR008513">
    <property type="entry name" value="tRNA(Met)_cyd_acetate_ligase"/>
</dbReference>
<comment type="caution">
    <text evidence="2">Lacks conserved residue(s) required for the propagation of feature annotation.</text>
</comment>
<dbReference type="GO" id="GO:0005737">
    <property type="term" value="C:cytoplasm"/>
    <property type="evidence" value="ECO:0007669"/>
    <property type="project" value="UniProtKB-SubCell"/>
</dbReference>
<keyword evidence="2" id="KW-0963">Cytoplasm</keyword>
<dbReference type="InterPro" id="IPR014729">
    <property type="entry name" value="Rossmann-like_a/b/a_fold"/>
</dbReference>
<comment type="function">
    <text evidence="2">Catalyzes the formation of N(4)-acetylcytidine (ac(4)C) at the wobble position of elongator tRNA(Met), using acetate and ATP as substrates. First activates an acetate ion to form acetyladenylate (Ac-AMP) and then transfers the acetyl group to tRNA to form ac(4)C34.</text>
</comment>
<comment type="similarity">
    <text evidence="2">Belongs to the TmcAL family.</text>
</comment>